<evidence type="ECO:0000256" key="6">
    <source>
        <dbReference type="SAM" id="MobiDB-lite"/>
    </source>
</evidence>
<dbReference type="EMBL" id="HG739096">
    <property type="protein sequence ID" value="CDP04494.1"/>
    <property type="molecule type" value="Genomic_DNA"/>
</dbReference>
<feature type="compositionally biased region" description="Basic and acidic residues" evidence="6">
    <location>
        <begin position="175"/>
        <end position="195"/>
    </location>
</feature>
<comment type="cofactor">
    <cofactor evidence="1">
        <name>Ca(2+)</name>
        <dbReference type="ChEBI" id="CHEBI:29108"/>
    </cofactor>
</comment>
<proteinExistence type="inferred from homology"/>
<name>A0A068U8H3_COFCA</name>
<dbReference type="Pfam" id="PF01532">
    <property type="entry name" value="Glyco_hydro_47"/>
    <property type="match status" value="1"/>
</dbReference>
<evidence type="ECO:0000313" key="7">
    <source>
        <dbReference type="EMBL" id="CDP04494.1"/>
    </source>
</evidence>
<dbReference type="InterPro" id="IPR050749">
    <property type="entry name" value="Glycosyl_Hydrolase_47"/>
</dbReference>
<evidence type="ECO:0000256" key="5">
    <source>
        <dbReference type="ARBA" id="ARBA00023157"/>
    </source>
</evidence>
<dbReference type="InParanoid" id="A0A068U8H3"/>
<sequence>MWIGSIQSFAPRALASHLASLPVSHVLLLHSLFSLPSLCSCFLSLSSVILFPFSSFFFSQQCCSVTYPRALLTGTKLCCGVVFRSVNSIVFLPPKELPPSLLFASVQILCRSFTFPPPSSRAFSFFLSSELRSFLIRLGDGSAAAILDLKHPNSDIDPDPDLTEAASGGQNYFTEDSRRNNEKKDEHGHHEHESYFGDQDTESLVQTMETLVASVSLESKRLALEDKSDKTKDPKRPALSVGGCRVEGFVQVKKWVANSLDFNKNYDASVFETTIRLVVGGLLSAYNLSGDKDTPSGIPYNVISLAHGNPHNPRSTGVDSILADSGTEQLEFITLSQRIGNPKYRQKQTKNVQRKHTLDNTTYLRSPLTLTCCLAKLNSQMQFHSSTSSFGNFYEYLLKVWIQGNKTASVNHYR</sequence>
<dbReference type="GO" id="GO:0005975">
    <property type="term" value="P:carbohydrate metabolic process"/>
    <property type="evidence" value="ECO:0007669"/>
    <property type="project" value="InterPro"/>
</dbReference>
<protein>
    <recommendedName>
        <fullName evidence="9">Alpha-1,2-Mannosidase</fullName>
    </recommendedName>
</protein>
<reference evidence="8" key="1">
    <citation type="journal article" date="2014" name="Science">
        <title>The coffee genome provides insight into the convergent evolution of caffeine biosynthesis.</title>
        <authorList>
            <person name="Denoeud F."/>
            <person name="Carretero-Paulet L."/>
            <person name="Dereeper A."/>
            <person name="Droc G."/>
            <person name="Guyot R."/>
            <person name="Pietrella M."/>
            <person name="Zheng C."/>
            <person name="Alberti A."/>
            <person name="Anthony F."/>
            <person name="Aprea G."/>
            <person name="Aury J.M."/>
            <person name="Bento P."/>
            <person name="Bernard M."/>
            <person name="Bocs S."/>
            <person name="Campa C."/>
            <person name="Cenci A."/>
            <person name="Combes M.C."/>
            <person name="Crouzillat D."/>
            <person name="Da Silva C."/>
            <person name="Daddiego L."/>
            <person name="De Bellis F."/>
            <person name="Dussert S."/>
            <person name="Garsmeur O."/>
            <person name="Gayraud T."/>
            <person name="Guignon V."/>
            <person name="Jahn K."/>
            <person name="Jamilloux V."/>
            <person name="Joet T."/>
            <person name="Labadie K."/>
            <person name="Lan T."/>
            <person name="Leclercq J."/>
            <person name="Lepelley M."/>
            <person name="Leroy T."/>
            <person name="Li L.T."/>
            <person name="Librado P."/>
            <person name="Lopez L."/>
            <person name="Munoz A."/>
            <person name="Noel B."/>
            <person name="Pallavicini A."/>
            <person name="Perrotta G."/>
            <person name="Poncet V."/>
            <person name="Pot D."/>
            <person name="Priyono X."/>
            <person name="Rigoreau M."/>
            <person name="Rouard M."/>
            <person name="Rozas J."/>
            <person name="Tranchant-Dubreuil C."/>
            <person name="VanBuren R."/>
            <person name="Zhang Q."/>
            <person name="Andrade A.C."/>
            <person name="Argout X."/>
            <person name="Bertrand B."/>
            <person name="de Kochko A."/>
            <person name="Graziosi G."/>
            <person name="Henry R.J."/>
            <person name="Jayarama X."/>
            <person name="Ming R."/>
            <person name="Nagai C."/>
            <person name="Rounsley S."/>
            <person name="Sankoff D."/>
            <person name="Giuliano G."/>
            <person name="Albert V.A."/>
            <person name="Wincker P."/>
            <person name="Lashermes P."/>
        </authorList>
    </citation>
    <scope>NUCLEOTIDE SEQUENCE [LARGE SCALE GENOMIC DNA]</scope>
    <source>
        <strain evidence="8">cv. DH200-94</strain>
    </source>
</reference>
<dbReference type="STRING" id="49390.A0A068U8H3"/>
<gene>
    <name evidence="7" type="ORF">GSCOC_T00017909001</name>
</gene>
<comment type="pathway">
    <text evidence="2">Protein modification; protein glycosylation.</text>
</comment>
<dbReference type="PANTHER" id="PTHR11742">
    <property type="entry name" value="MANNOSYL-OLIGOSACCHARIDE ALPHA-1,2-MANNOSIDASE-RELATED"/>
    <property type="match status" value="1"/>
</dbReference>
<organism evidence="7 8">
    <name type="scientific">Coffea canephora</name>
    <name type="common">Robusta coffee</name>
    <dbReference type="NCBI Taxonomy" id="49390"/>
    <lineage>
        <taxon>Eukaryota</taxon>
        <taxon>Viridiplantae</taxon>
        <taxon>Streptophyta</taxon>
        <taxon>Embryophyta</taxon>
        <taxon>Tracheophyta</taxon>
        <taxon>Spermatophyta</taxon>
        <taxon>Magnoliopsida</taxon>
        <taxon>eudicotyledons</taxon>
        <taxon>Gunneridae</taxon>
        <taxon>Pentapetalae</taxon>
        <taxon>asterids</taxon>
        <taxon>lamiids</taxon>
        <taxon>Gentianales</taxon>
        <taxon>Rubiaceae</taxon>
        <taxon>Ixoroideae</taxon>
        <taxon>Gardenieae complex</taxon>
        <taxon>Bertiereae - Coffeeae clade</taxon>
        <taxon>Coffeeae</taxon>
        <taxon>Coffea</taxon>
    </lineage>
</organism>
<evidence type="ECO:0000256" key="1">
    <source>
        <dbReference type="ARBA" id="ARBA00001913"/>
    </source>
</evidence>
<dbReference type="SUPFAM" id="SSF48225">
    <property type="entry name" value="Seven-hairpin glycosidases"/>
    <property type="match status" value="1"/>
</dbReference>
<dbReference type="AlphaFoldDB" id="A0A068U8H3"/>
<dbReference type="Gene3D" id="1.50.10.10">
    <property type="match status" value="1"/>
</dbReference>
<dbReference type="PANTHER" id="PTHR11742:SF6">
    <property type="entry name" value="MANNOSYL-OLIGOSACCHARIDE ALPHA-1,2-MANNOSIDASE IA-RELATED"/>
    <property type="match status" value="1"/>
</dbReference>
<dbReference type="Proteomes" id="UP000295252">
    <property type="component" value="Chromosome XI"/>
</dbReference>
<dbReference type="InterPro" id="IPR012341">
    <property type="entry name" value="6hp_glycosidase-like_sf"/>
</dbReference>
<dbReference type="GO" id="GO:0000139">
    <property type="term" value="C:Golgi membrane"/>
    <property type="evidence" value="ECO:0007669"/>
    <property type="project" value="TreeGrafter"/>
</dbReference>
<dbReference type="GO" id="GO:0005509">
    <property type="term" value="F:calcium ion binding"/>
    <property type="evidence" value="ECO:0007669"/>
    <property type="project" value="InterPro"/>
</dbReference>
<dbReference type="GO" id="GO:0005783">
    <property type="term" value="C:endoplasmic reticulum"/>
    <property type="evidence" value="ECO:0007669"/>
    <property type="project" value="TreeGrafter"/>
</dbReference>
<keyword evidence="4" id="KW-0378">Hydrolase</keyword>
<evidence type="ECO:0000313" key="8">
    <source>
        <dbReference type="Proteomes" id="UP000295252"/>
    </source>
</evidence>
<evidence type="ECO:0000256" key="4">
    <source>
        <dbReference type="ARBA" id="ARBA00022801"/>
    </source>
</evidence>
<dbReference type="GO" id="GO:0004571">
    <property type="term" value="F:mannosyl-oligosaccharide 1,2-alpha-mannosidase activity"/>
    <property type="evidence" value="ECO:0007669"/>
    <property type="project" value="InterPro"/>
</dbReference>
<evidence type="ECO:0000256" key="2">
    <source>
        <dbReference type="ARBA" id="ARBA00004922"/>
    </source>
</evidence>
<evidence type="ECO:0000256" key="3">
    <source>
        <dbReference type="ARBA" id="ARBA00007658"/>
    </source>
</evidence>
<keyword evidence="8" id="KW-1185">Reference proteome</keyword>
<keyword evidence="5" id="KW-1015">Disulfide bond</keyword>
<accession>A0A068U8H3</accession>
<dbReference type="InterPro" id="IPR001382">
    <property type="entry name" value="Glyco_hydro_47"/>
</dbReference>
<feature type="region of interest" description="Disordered" evidence="6">
    <location>
        <begin position="157"/>
        <end position="199"/>
    </location>
</feature>
<comment type="similarity">
    <text evidence="3">Belongs to the glycosyl hydrolase 47 family.</text>
</comment>
<evidence type="ECO:0008006" key="9">
    <source>
        <dbReference type="Google" id="ProtNLM"/>
    </source>
</evidence>
<dbReference type="Gramene" id="CDP04494">
    <property type="protein sequence ID" value="CDP04494"/>
    <property type="gene ID" value="GSCOC_T00017909001"/>
</dbReference>
<dbReference type="InterPro" id="IPR036026">
    <property type="entry name" value="Seven-hairpin_glycosidases"/>
</dbReference>